<dbReference type="SUPFAM" id="SSF52047">
    <property type="entry name" value="RNI-like"/>
    <property type="match status" value="1"/>
</dbReference>
<comment type="caution">
    <text evidence="1">The sequence shown here is derived from an EMBL/GenBank/DDBJ whole genome shotgun (WGS) entry which is preliminary data.</text>
</comment>
<proteinExistence type="predicted"/>
<evidence type="ECO:0000313" key="1">
    <source>
        <dbReference type="EMBL" id="KAF9077088.1"/>
    </source>
</evidence>
<dbReference type="Proteomes" id="UP000772434">
    <property type="component" value="Unassembled WGS sequence"/>
</dbReference>
<dbReference type="OrthoDB" id="3055278at2759"/>
<evidence type="ECO:0000313" key="2">
    <source>
        <dbReference type="Proteomes" id="UP000772434"/>
    </source>
</evidence>
<keyword evidence="2" id="KW-1185">Reference proteome</keyword>
<name>A0A9P5UG59_9AGAR</name>
<protein>
    <submittedName>
        <fullName evidence="1">Uncharacterized protein</fullName>
    </submittedName>
</protein>
<sequence length="162" mass="18011">MVFVKQSSFQLTTLSIHQLSISDVNLVDILVHLPTLHNLTVNDNGISPECSPISSDFIESLHGYRTSSLRLQEAAIIPRLRSLRLLNVAATTFSDLLVVEMVQSRWIPTRLHDVGTSALEVDCLRVFTMTFPNRSEVEADGVYSSLAPIERDGMMIVVQMLG</sequence>
<gene>
    <name evidence="1" type="ORF">BDP27DRAFT_1313118</name>
</gene>
<dbReference type="EMBL" id="JADNRY010000005">
    <property type="protein sequence ID" value="KAF9077088.1"/>
    <property type="molecule type" value="Genomic_DNA"/>
</dbReference>
<dbReference type="AlphaFoldDB" id="A0A9P5UG59"/>
<accession>A0A9P5UG59</accession>
<reference evidence="1" key="1">
    <citation type="submission" date="2020-11" db="EMBL/GenBank/DDBJ databases">
        <authorList>
            <consortium name="DOE Joint Genome Institute"/>
            <person name="Ahrendt S."/>
            <person name="Riley R."/>
            <person name="Andreopoulos W."/>
            <person name="Labutti K."/>
            <person name="Pangilinan J."/>
            <person name="Ruiz-Duenas F.J."/>
            <person name="Barrasa J.M."/>
            <person name="Sanchez-Garcia M."/>
            <person name="Camarero S."/>
            <person name="Miyauchi S."/>
            <person name="Serrano A."/>
            <person name="Linde D."/>
            <person name="Babiker R."/>
            <person name="Drula E."/>
            <person name="Ayuso-Fernandez I."/>
            <person name="Pacheco R."/>
            <person name="Padilla G."/>
            <person name="Ferreira P."/>
            <person name="Barriuso J."/>
            <person name="Kellner H."/>
            <person name="Castanera R."/>
            <person name="Alfaro M."/>
            <person name="Ramirez L."/>
            <person name="Pisabarro A.G."/>
            <person name="Kuo A."/>
            <person name="Tritt A."/>
            <person name="Lipzen A."/>
            <person name="He G."/>
            <person name="Yan M."/>
            <person name="Ng V."/>
            <person name="Cullen D."/>
            <person name="Martin F."/>
            <person name="Rosso M.-N."/>
            <person name="Henrissat B."/>
            <person name="Hibbett D."/>
            <person name="Martinez A.T."/>
            <person name="Grigoriev I.V."/>
        </authorList>
    </citation>
    <scope>NUCLEOTIDE SEQUENCE</scope>
    <source>
        <strain evidence="1">AH 40177</strain>
    </source>
</reference>
<organism evidence="1 2">
    <name type="scientific">Rhodocollybia butyracea</name>
    <dbReference type="NCBI Taxonomy" id="206335"/>
    <lineage>
        <taxon>Eukaryota</taxon>
        <taxon>Fungi</taxon>
        <taxon>Dikarya</taxon>
        <taxon>Basidiomycota</taxon>
        <taxon>Agaricomycotina</taxon>
        <taxon>Agaricomycetes</taxon>
        <taxon>Agaricomycetidae</taxon>
        <taxon>Agaricales</taxon>
        <taxon>Marasmiineae</taxon>
        <taxon>Omphalotaceae</taxon>
        <taxon>Rhodocollybia</taxon>
    </lineage>
</organism>